<keyword evidence="3" id="KW-1185">Reference proteome</keyword>
<organism evidence="2 3">
    <name type="scientific">Fluviispira multicolorata</name>
    <dbReference type="NCBI Taxonomy" id="2654512"/>
    <lineage>
        <taxon>Bacteria</taxon>
        <taxon>Pseudomonadati</taxon>
        <taxon>Bdellovibrionota</taxon>
        <taxon>Oligoflexia</taxon>
        <taxon>Silvanigrellales</taxon>
        <taxon>Silvanigrellaceae</taxon>
        <taxon>Fluviispira</taxon>
    </lineage>
</organism>
<keyword evidence="1" id="KW-1133">Transmembrane helix</keyword>
<dbReference type="Pfam" id="PF11821">
    <property type="entry name" value="ActD"/>
    <property type="match status" value="1"/>
</dbReference>
<dbReference type="AlphaFoldDB" id="A0A833JCZ3"/>
<evidence type="ECO:0000256" key="1">
    <source>
        <dbReference type="SAM" id="Phobius"/>
    </source>
</evidence>
<feature type="transmembrane region" description="Helical" evidence="1">
    <location>
        <begin position="59"/>
        <end position="81"/>
    </location>
</feature>
<feature type="transmembrane region" description="Helical" evidence="1">
    <location>
        <begin position="101"/>
        <end position="124"/>
    </location>
</feature>
<dbReference type="PANTHER" id="PTHR40394:SF2">
    <property type="entry name" value="QUINOL:CYTOCHROME C OXIDOREDUCTASE MEMBRANE PROTEIN"/>
    <property type="match status" value="1"/>
</dbReference>
<name>A0A833JCZ3_9BACT</name>
<reference evidence="2 3" key="1">
    <citation type="submission" date="2019-10" db="EMBL/GenBank/DDBJ databases">
        <title>New genus of Silvanigrellaceae.</title>
        <authorList>
            <person name="Pitt A."/>
            <person name="Hahn M.W."/>
        </authorList>
    </citation>
    <scope>NUCLEOTIDE SEQUENCE [LARGE SCALE GENOMIC DNA]</scope>
    <source>
        <strain evidence="2 3">33A1-SZDP</strain>
    </source>
</reference>
<evidence type="ECO:0000313" key="3">
    <source>
        <dbReference type="Proteomes" id="UP000442694"/>
    </source>
</evidence>
<dbReference type="Proteomes" id="UP000442694">
    <property type="component" value="Unassembled WGS sequence"/>
</dbReference>
<keyword evidence="1" id="KW-0812">Transmembrane</keyword>
<evidence type="ECO:0000313" key="2">
    <source>
        <dbReference type="EMBL" id="KAB8030993.1"/>
    </source>
</evidence>
<accession>A0A833JCZ3</accession>
<comment type="caution">
    <text evidence="2">The sequence shown here is derived from an EMBL/GenBank/DDBJ whole genome shotgun (WGS) entry which is preliminary data.</text>
</comment>
<dbReference type="InterPro" id="IPR021776">
    <property type="entry name" value="ActD"/>
</dbReference>
<gene>
    <name evidence="2" type="ORF">GCL57_08475</name>
</gene>
<dbReference type="RefSeq" id="WP_152212919.1">
    <property type="nucleotide sequence ID" value="NZ_WFLN01000006.1"/>
</dbReference>
<protein>
    <submittedName>
        <fullName evidence="2">DUF3341 domain-containing protein</fullName>
    </submittedName>
</protein>
<keyword evidence="1" id="KW-0472">Membrane</keyword>
<dbReference type="EMBL" id="WFLN01000006">
    <property type="protein sequence ID" value="KAB8030993.1"/>
    <property type="molecule type" value="Genomic_DNA"/>
</dbReference>
<dbReference type="PANTHER" id="PTHR40394">
    <property type="entry name" value="LIPOPROTEIN-RELATED"/>
    <property type="match status" value="1"/>
</dbReference>
<sequence length="181" mass="20194">MNSNNNKMIYGALAQFATVPEVYHACEKVRDKGFRKWDAHSPFPIHGLDKAMGLPQSKLSWIVGATSAIFGIGGFLLWVWMNGFDYKLVIAGKPFLGLLGYFLPGFECAVLSAAIACLVGMLALNKLPQWYHSLFRSEAFKRVTDDSFFISIEATDPKFHPVKTVEFLKELGATQVELVEQ</sequence>
<proteinExistence type="predicted"/>